<dbReference type="EMBL" id="JACSQQ010000002">
    <property type="protein sequence ID" value="MBD7949143.1"/>
    <property type="molecule type" value="Genomic_DNA"/>
</dbReference>
<sequence length="208" mass="21131">MQNQPDTEQPYLGQPEPASRKSSFDRHKVLTVFLTSLALIVVVSVVVPTLGGSDTPAGTADAAGTAGTGDAPAPDETVPGLGSAVRDGKLEFTVTALEPGVTRVGDEILGADPQGQFVLVHVSVTNIGDAAQMFDASAQKMLDTQGREHSADPTAGIYLGDANSFLDDIDPGSSTQGVVVFDVPAGAVPAGVELHDSFMSGGATVTLG</sequence>
<evidence type="ECO:0000256" key="3">
    <source>
        <dbReference type="SAM" id="Phobius"/>
    </source>
</evidence>
<organism evidence="5 6">
    <name type="scientific">Oerskovia rustica</name>
    <dbReference type="NCBI Taxonomy" id="2762237"/>
    <lineage>
        <taxon>Bacteria</taxon>
        <taxon>Bacillati</taxon>
        <taxon>Actinomycetota</taxon>
        <taxon>Actinomycetes</taxon>
        <taxon>Micrococcales</taxon>
        <taxon>Cellulomonadaceae</taxon>
        <taxon>Oerskovia</taxon>
    </lineage>
</organism>
<evidence type="ECO:0000256" key="1">
    <source>
        <dbReference type="ARBA" id="ARBA00022729"/>
    </source>
</evidence>
<name>A0ABR8RMX6_9CELL</name>
<gene>
    <name evidence="5" type="ORF">H9652_01820</name>
</gene>
<keyword evidence="6" id="KW-1185">Reference proteome</keyword>
<evidence type="ECO:0000259" key="4">
    <source>
        <dbReference type="Pfam" id="PF11611"/>
    </source>
</evidence>
<comment type="caution">
    <text evidence="5">The sequence shown here is derived from an EMBL/GenBank/DDBJ whole genome shotgun (WGS) entry which is preliminary data.</text>
</comment>
<keyword evidence="1" id="KW-0732">Signal</keyword>
<accession>A0ABR8RMX6</accession>
<keyword evidence="3" id="KW-0472">Membrane</keyword>
<dbReference type="InterPro" id="IPR029050">
    <property type="entry name" value="Immunoprotect_excell_Ig-like"/>
</dbReference>
<dbReference type="Pfam" id="PF11611">
    <property type="entry name" value="DUF4352"/>
    <property type="match status" value="1"/>
</dbReference>
<keyword evidence="3" id="KW-0812">Transmembrane</keyword>
<proteinExistence type="predicted"/>
<feature type="region of interest" description="Disordered" evidence="2">
    <location>
        <begin position="1"/>
        <end position="22"/>
    </location>
</feature>
<evidence type="ECO:0000313" key="5">
    <source>
        <dbReference type="EMBL" id="MBD7949143.1"/>
    </source>
</evidence>
<evidence type="ECO:0000256" key="2">
    <source>
        <dbReference type="SAM" id="MobiDB-lite"/>
    </source>
</evidence>
<keyword evidence="3" id="KW-1133">Transmembrane helix</keyword>
<evidence type="ECO:0000313" key="6">
    <source>
        <dbReference type="Proteomes" id="UP000641803"/>
    </source>
</evidence>
<protein>
    <submittedName>
        <fullName evidence="5">DUF4352 domain-containing protein</fullName>
    </submittedName>
</protein>
<reference evidence="5 6" key="1">
    <citation type="submission" date="2020-08" db="EMBL/GenBank/DDBJ databases">
        <title>A Genomic Blueprint of the Chicken Gut Microbiome.</title>
        <authorList>
            <person name="Gilroy R."/>
            <person name="Ravi A."/>
            <person name="Getino M."/>
            <person name="Pursley I."/>
            <person name="Horton D.L."/>
            <person name="Alikhan N.-F."/>
            <person name="Baker D."/>
            <person name="Gharbi K."/>
            <person name="Hall N."/>
            <person name="Watson M."/>
            <person name="Adriaenssens E.M."/>
            <person name="Foster-Nyarko E."/>
            <person name="Jarju S."/>
            <person name="Secka A."/>
            <person name="Antonio M."/>
            <person name="Oren A."/>
            <person name="Chaudhuri R."/>
            <person name="La Ragione R.M."/>
            <person name="Hildebrand F."/>
            <person name="Pallen M.J."/>
        </authorList>
    </citation>
    <scope>NUCLEOTIDE SEQUENCE [LARGE SCALE GENOMIC DNA]</scope>
    <source>
        <strain evidence="5 6">Sa4CUA1</strain>
    </source>
</reference>
<feature type="domain" description="DUF4352" evidence="4">
    <location>
        <begin position="80"/>
        <end position="203"/>
    </location>
</feature>
<feature type="compositionally biased region" description="Low complexity" evidence="2">
    <location>
        <begin position="54"/>
        <end position="75"/>
    </location>
</feature>
<feature type="region of interest" description="Disordered" evidence="2">
    <location>
        <begin position="53"/>
        <end position="84"/>
    </location>
</feature>
<dbReference type="Gene3D" id="2.60.40.1240">
    <property type="match status" value="1"/>
</dbReference>
<feature type="transmembrane region" description="Helical" evidence="3">
    <location>
        <begin position="29"/>
        <end position="50"/>
    </location>
</feature>
<dbReference type="InterPro" id="IPR029051">
    <property type="entry name" value="DUF4352"/>
</dbReference>
<dbReference type="Proteomes" id="UP000641803">
    <property type="component" value="Unassembled WGS sequence"/>
</dbReference>
<dbReference type="RefSeq" id="WP_191794383.1">
    <property type="nucleotide sequence ID" value="NZ_JACSQQ010000002.1"/>
</dbReference>